<evidence type="ECO:0000256" key="1">
    <source>
        <dbReference type="SAM" id="Phobius"/>
    </source>
</evidence>
<dbReference type="InterPro" id="IPR001173">
    <property type="entry name" value="Glyco_trans_2-like"/>
</dbReference>
<accession>A0A9D2RVL8</accession>
<dbReference type="Pfam" id="PF00535">
    <property type="entry name" value="Glycos_transf_2"/>
    <property type="match status" value="1"/>
</dbReference>
<dbReference type="PANTHER" id="PTHR48090">
    <property type="entry name" value="UNDECAPRENYL-PHOSPHATE 4-DEOXY-4-FORMAMIDO-L-ARABINOSE TRANSFERASE-RELATED"/>
    <property type="match status" value="1"/>
</dbReference>
<keyword evidence="1" id="KW-0812">Transmembrane</keyword>
<dbReference type="Gene3D" id="3.90.550.10">
    <property type="entry name" value="Spore Coat Polysaccharide Biosynthesis Protein SpsA, Chain A"/>
    <property type="match status" value="1"/>
</dbReference>
<feature type="transmembrane region" description="Helical" evidence="1">
    <location>
        <begin position="134"/>
        <end position="152"/>
    </location>
</feature>
<dbReference type="InterPro" id="IPR029044">
    <property type="entry name" value="Nucleotide-diphossugar_trans"/>
</dbReference>
<gene>
    <name evidence="3" type="ORF">IAA06_06015</name>
</gene>
<dbReference type="PANTHER" id="PTHR48090:SF7">
    <property type="entry name" value="RFBJ PROTEIN"/>
    <property type="match status" value="1"/>
</dbReference>
<reference evidence="3" key="1">
    <citation type="journal article" date="2021" name="PeerJ">
        <title>Extensive microbial diversity within the chicken gut microbiome revealed by metagenomics and culture.</title>
        <authorList>
            <person name="Gilroy R."/>
            <person name="Ravi A."/>
            <person name="Getino M."/>
            <person name="Pursley I."/>
            <person name="Horton D.L."/>
            <person name="Alikhan N.F."/>
            <person name="Baker D."/>
            <person name="Gharbi K."/>
            <person name="Hall N."/>
            <person name="Watson M."/>
            <person name="Adriaenssens E.M."/>
            <person name="Foster-Nyarko E."/>
            <person name="Jarju S."/>
            <person name="Secka A."/>
            <person name="Antonio M."/>
            <person name="Oren A."/>
            <person name="Chaudhuri R.R."/>
            <person name="La Ragione R."/>
            <person name="Hildebrand F."/>
            <person name="Pallen M.J."/>
        </authorList>
    </citation>
    <scope>NUCLEOTIDE SEQUENCE</scope>
    <source>
        <strain evidence="3">ChiSjej1B19-5720</strain>
    </source>
</reference>
<sequence>MKHECLYIVMPAYNEEENIENVISHWYPVVEKVGGESRLVIFNDGSKDRTYQKIQECQKQYPRLIGVDKKNEGHGATVLRAYHYAVEHGADYVFQTDSDGQTLAEEFFRFWDDREDCGLLIGYRKDRKDGISRVFVTKVLRIVLFLAFGVWVKDANTPYRLMKGTQLKKVLEKIPDGFDLSNVLMTVIYEKHHLGVRYYPITFRPRQGGKNSLNMRKIIKAGRKAWVDFCKIRKSI</sequence>
<keyword evidence="1" id="KW-0472">Membrane</keyword>
<dbReference type="CDD" id="cd04179">
    <property type="entry name" value="DPM_DPG-synthase_like"/>
    <property type="match status" value="1"/>
</dbReference>
<comment type="caution">
    <text evidence="3">The sequence shown here is derived from an EMBL/GenBank/DDBJ whole genome shotgun (WGS) entry which is preliminary data.</text>
</comment>
<dbReference type="AlphaFoldDB" id="A0A9D2RVL8"/>
<proteinExistence type="predicted"/>
<dbReference type="EMBL" id="DWYZ01000112">
    <property type="protein sequence ID" value="HJB28332.1"/>
    <property type="molecule type" value="Genomic_DNA"/>
</dbReference>
<dbReference type="Proteomes" id="UP000823842">
    <property type="component" value="Unassembled WGS sequence"/>
</dbReference>
<dbReference type="InterPro" id="IPR050256">
    <property type="entry name" value="Glycosyltransferase_2"/>
</dbReference>
<reference evidence="3" key="2">
    <citation type="submission" date="2021-04" db="EMBL/GenBank/DDBJ databases">
        <authorList>
            <person name="Gilroy R."/>
        </authorList>
    </citation>
    <scope>NUCLEOTIDE SEQUENCE</scope>
    <source>
        <strain evidence="3">ChiSjej1B19-5720</strain>
    </source>
</reference>
<organism evidence="3 4">
    <name type="scientific">Candidatus Blautia faecavium</name>
    <dbReference type="NCBI Taxonomy" id="2838487"/>
    <lineage>
        <taxon>Bacteria</taxon>
        <taxon>Bacillati</taxon>
        <taxon>Bacillota</taxon>
        <taxon>Clostridia</taxon>
        <taxon>Lachnospirales</taxon>
        <taxon>Lachnospiraceae</taxon>
        <taxon>Blautia</taxon>
    </lineage>
</organism>
<name>A0A9D2RVL8_9FIRM</name>
<feature type="domain" description="Glycosyltransferase 2-like" evidence="2">
    <location>
        <begin position="8"/>
        <end position="105"/>
    </location>
</feature>
<keyword evidence="1" id="KW-1133">Transmembrane helix</keyword>
<evidence type="ECO:0000313" key="3">
    <source>
        <dbReference type="EMBL" id="HJB28332.1"/>
    </source>
</evidence>
<dbReference type="SUPFAM" id="SSF53448">
    <property type="entry name" value="Nucleotide-diphospho-sugar transferases"/>
    <property type="match status" value="1"/>
</dbReference>
<evidence type="ECO:0000313" key="4">
    <source>
        <dbReference type="Proteomes" id="UP000823842"/>
    </source>
</evidence>
<protein>
    <submittedName>
        <fullName evidence="3">Glycosyltransferase family 2 protein</fullName>
    </submittedName>
</protein>
<evidence type="ECO:0000259" key="2">
    <source>
        <dbReference type="Pfam" id="PF00535"/>
    </source>
</evidence>